<accession>A0ACC3N064</accession>
<evidence type="ECO:0000313" key="2">
    <source>
        <dbReference type="Proteomes" id="UP001281147"/>
    </source>
</evidence>
<evidence type="ECO:0000313" key="1">
    <source>
        <dbReference type="EMBL" id="KAK3707058.1"/>
    </source>
</evidence>
<name>A0ACC3N064_9PEZI</name>
<sequence length="511" mass="55967">MQDQADSLRKQIESTEAQLRNLKSQLQQVELEAEAVRQTDRAHLGHISVQRGDGTFDAPQQAHNETVATSTTKQSGASYETGAPQPAEPVWPLLDNEYRRYGRQMIMPEVGLQGQLRLKNAKVLVIGVGGLGCPAAAYLAGAGIGTLGLMDGDTVELSNLHRQIAHATMREGMSKVDSAYEYLHSLNPLVHYIRYRFHLSPQKAVSIFEQYDLILDCTDHPTSRYLISDTCVVTGKALVSASALKTEGQLVILNNPPLPPGHTSGGPCYRCVFPKPPPAESVLSCGEGGILGPVVGVMGVLQALEAIKVLTNRNQSPDPASSMNGNTKSSQEPVKPTLLMFSAYNSPQFRAVRLRSRRNECAVCSARATITRQSLTSGSLDYVAFCGAAAPIELLQPQFQVSPSDFAKLQREDRNMLIDVRDEIQYGICALPGSVNVPWTGNAQSWLEKAQQSGVLMDDQREKYIVCRFGNDSQLAVRAMVDLAKVPMDVKDVKGGFRSWREEVDHSWPDY</sequence>
<protein>
    <submittedName>
        <fullName evidence="1">Uncharacterized protein</fullName>
    </submittedName>
</protein>
<keyword evidence="2" id="KW-1185">Reference proteome</keyword>
<dbReference type="EMBL" id="JAUTXU010000114">
    <property type="protein sequence ID" value="KAK3707058.1"/>
    <property type="molecule type" value="Genomic_DNA"/>
</dbReference>
<reference evidence="1" key="1">
    <citation type="submission" date="2023-07" db="EMBL/GenBank/DDBJ databases">
        <title>Black Yeasts Isolated from many extreme environments.</title>
        <authorList>
            <person name="Coleine C."/>
            <person name="Stajich J.E."/>
            <person name="Selbmann L."/>
        </authorList>
    </citation>
    <scope>NUCLEOTIDE SEQUENCE</scope>
    <source>
        <strain evidence="1">CCFEE 5714</strain>
    </source>
</reference>
<gene>
    <name evidence="1" type="ORF">LTR37_012390</name>
</gene>
<organism evidence="1 2">
    <name type="scientific">Vermiconidia calcicola</name>
    <dbReference type="NCBI Taxonomy" id="1690605"/>
    <lineage>
        <taxon>Eukaryota</taxon>
        <taxon>Fungi</taxon>
        <taxon>Dikarya</taxon>
        <taxon>Ascomycota</taxon>
        <taxon>Pezizomycotina</taxon>
        <taxon>Dothideomycetes</taxon>
        <taxon>Dothideomycetidae</taxon>
        <taxon>Mycosphaerellales</taxon>
        <taxon>Extremaceae</taxon>
        <taxon>Vermiconidia</taxon>
    </lineage>
</organism>
<proteinExistence type="predicted"/>
<dbReference type="Proteomes" id="UP001281147">
    <property type="component" value="Unassembled WGS sequence"/>
</dbReference>
<comment type="caution">
    <text evidence="1">The sequence shown here is derived from an EMBL/GenBank/DDBJ whole genome shotgun (WGS) entry which is preliminary data.</text>
</comment>